<evidence type="ECO:0000313" key="6">
    <source>
        <dbReference type="Proteomes" id="UP000078454"/>
    </source>
</evidence>
<dbReference type="OrthoDB" id="9770528at2"/>
<feature type="binding site" evidence="2">
    <location>
        <position position="93"/>
    </location>
    <ligand>
        <name>substrate</name>
    </ligand>
</feature>
<dbReference type="PANTHER" id="PTHR40111">
    <property type="entry name" value="CEPHALOSPORIN-C DEACETYLASE"/>
    <property type="match status" value="1"/>
</dbReference>
<dbReference type="GO" id="GO:0005976">
    <property type="term" value="P:polysaccharide metabolic process"/>
    <property type="evidence" value="ECO:0007669"/>
    <property type="project" value="TreeGrafter"/>
</dbReference>
<protein>
    <submittedName>
        <fullName evidence="5">Acetylesterase</fullName>
    </submittedName>
</protein>
<feature type="active site" description="Charge relay system" evidence="1">
    <location>
        <position position="298"/>
    </location>
</feature>
<dbReference type="InterPro" id="IPR008391">
    <property type="entry name" value="AXE1_dom"/>
</dbReference>
<accession>A0A198AET2</accession>
<dbReference type="STRING" id="1850517.A8708_09965"/>
<dbReference type="Proteomes" id="UP000078454">
    <property type="component" value="Unassembled WGS sequence"/>
</dbReference>
<feature type="active site" description="Charge relay system" evidence="1">
    <location>
        <position position="268"/>
    </location>
</feature>
<dbReference type="GO" id="GO:0052689">
    <property type="term" value="F:carboxylic ester hydrolase activity"/>
    <property type="evidence" value="ECO:0007669"/>
    <property type="project" value="TreeGrafter"/>
</dbReference>
<dbReference type="InterPro" id="IPR029058">
    <property type="entry name" value="AB_hydrolase_fold"/>
</dbReference>
<comment type="caution">
    <text evidence="5">The sequence shown here is derived from an EMBL/GenBank/DDBJ whole genome shotgun (WGS) entry which is preliminary data.</text>
</comment>
<organism evidence="5 6">
    <name type="scientific">Paenibacillus oryzisoli</name>
    <dbReference type="NCBI Taxonomy" id="1850517"/>
    <lineage>
        <taxon>Bacteria</taxon>
        <taxon>Bacillati</taxon>
        <taxon>Bacillota</taxon>
        <taxon>Bacilli</taxon>
        <taxon>Bacillales</taxon>
        <taxon>Paenibacillaceae</taxon>
        <taxon>Paenibacillus</taxon>
    </lineage>
</organism>
<proteinExistence type="predicted"/>
<keyword evidence="6" id="KW-1185">Reference proteome</keyword>
<sequence>MNAIENRIQGLHNYHAELTATADLAAFWERTYAEATQAVSYTRETVPSSFVQAEVNKIVLQGAAETPIHAWLLLPNAESKSKKVPCIVTFPGYTGSKGRPEDHAAWLLMGYAVLAVDVRGQGGDSGNLLPQETGMTRGWITQGILDPETSYYRAVAIDSLRAVQCALGQPEIDSERVFVFGGSQGGGLALLVTALEKRIRATIAHVPNQCHMDLGLLNSVSSLSEAADFVTRFPEYLSHVLRTVSYFDIMNLGDRIGQPVHVTVGLKDTCCLPEAIFAAYNRIESPNKSIEVYPFMGHATPPGSHAAAHAFFSKW</sequence>
<dbReference type="EMBL" id="LYPB01000055">
    <property type="protein sequence ID" value="OAS19551.1"/>
    <property type="molecule type" value="Genomic_DNA"/>
</dbReference>
<dbReference type="Gene3D" id="3.40.50.1820">
    <property type="entry name" value="alpha/beta hydrolase"/>
    <property type="match status" value="1"/>
</dbReference>
<evidence type="ECO:0000259" key="3">
    <source>
        <dbReference type="Pfam" id="PF05448"/>
    </source>
</evidence>
<evidence type="ECO:0000256" key="1">
    <source>
        <dbReference type="PIRSR" id="PIRSR639069-1"/>
    </source>
</evidence>
<dbReference type="Pfam" id="PF05448">
    <property type="entry name" value="AXE1"/>
    <property type="match status" value="1"/>
</dbReference>
<feature type="domain" description="Acetyl xylan esterase" evidence="3">
    <location>
        <begin position="2"/>
        <end position="309"/>
    </location>
</feature>
<dbReference type="AlphaFoldDB" id="A0A198AET2"/>
<dbReference type="PANTHER" id="PTHR40111:SF1">
    <property type="entry name" value="CEPHALOSPORIN-C DEACETYLASE"/>
    <property type="match status" value="1"/>
</dbReference>
<evidence type="ECO:0000313" key="4">
    <source>
        <dbReference type="EMBL" id="OAS13191.1"/>
    </source>
</evidence>
<feature type="active site" description="Nucleophile" evidence="1">
    <location>
        <position position="183"/>
    </location>
</feature>
<dbReference type="InterPro" id="IPR039069">
    <property type="entry name" value="CE7"/>
</dbReference>
<gene>
    <name evidence="4" type="ORF">A8708_09965</name>
    <name evidence="5" type="ORF">A8708_12660</name>
</gene>
<dbReference type="SUPFAM" id="SSF53474">
    <property type="entry name" value="alpha/beta-Hydrolases"/>
    <property type="match status" value="1"/>
</dbReference>
<evidence type="ECO:0000256" key="2">
    <source>
        <dbReference type="PIRSR" id="PIRSR639069-2"/>
    </source>
</evidence>
<reference evidence="5 6" key="1">
    <citation type="submission" date="2016-05" db="EMBL/GenBank/DDBJ databases">
        <title>Paenibacillus sp. 1ZS3-15 nov., isolated from the rhizosphere soil.</title>
        <authorList>
            <person name="Zhang X.X."/>
            <person name="Zhang J."/>
        </authorList>
    </citation>
    <scope>NUCLEOTIDE SEQUENCE [LARGE SCALE GENOMIC DNA]</scope>
    <source>
        <strain evidence="5 6">1ZS3-15</strain>
    </source>
</reference>
<dbReference type="RefSeq" id="WP_068663550.1">
    <property type="nucleotide sequence ID" value="NZ_LYPB01000055.1"/>
</dbReference>
<dbReference type="EMBL" id="LYPB01000097">
    <property type="protein sequence ID" value="OAS13191.1"/>
    <property type="molecule type" value="Genomic_DNA"/>
</dbReference>
<evidence type="ECO:0000313" key="5">
    <source>
        <dbReference type="EMBL" id="OAS19551.1"/>
    </source>
</evidence>
<name>A0A198AET2_9BACL</name>